<evidence type="ECO:0000313" key="2">
    <source>
        <dbReference type="EMBL" id="KAJ7029695.1"/>
    </source>
</evidence>
<keyword evidence="3" id="KW-1185">Reference proteome</keyword>
<dbReference type="PANTHER" id="PTHR47260:SF1">
    <property type="entry name" value="UPF0644 PROTEIN PB2B4.06"/>
    <property type="match status" value="1"/>
</dbReference>
<dbReference type="AlphaFoldDB" id="A0AAD6SNU0"/>
<dbReference type="Pfam" id="PF03061">
    <property type="entry name" value="4HBT"/>
    <property type="match status" value="1"/>
</dbReference>
<evidence type="ECO:0000313" key="3">
    <source>
        <dbReference type="Proteomes" id="UP001218188"/>
    </source>
</evidence>
<dbReference type="Gene3D" id="3.10.129.10">
    <property type="entry name" value="Hotdog Thioesterase"/>
    <property type="match status" value="1"/>
</dbReference>
<organism evidence="2 3">
    <name type="scientific">Mycena alexandri</name>
    <dbReference type="NCBI Taxonomy" id="1745969"/>
    <lineage>
        <taxon>Eukaryota</taxon>
        <taxon>Fungi</taxon>
        <taxon>Dikarya</taxon>
        <taxon>Basidiomycota</taxon>
        <taxon>Agaricomycotina</taxon>
        <taxon>Agaricomycetes</taxon>
        <taxon>Agaricomycetidae</taxon>
        <taxon>Agaricales</taxon>
        <taxon>Marasmiineae</taxon>
        <taxon>Mycenaceae</taxon>
        <taxon>Mycena</taxon>
    </lineage>
</organism>
<dbReference type="EMBL" id="JARJCM010000098">
    <property type="protein sequence ID" value="KAJ7029695.1"/>
    <property type="molecule type" value="Genomic_DNA"/>
</dbReference>
<sequence>MSLFLFGRTVASRLGIHSFSLRSRSPHLIARTAATTPASIPTPPSSRPFGTFATISLVSAFSLGAYTLGALYPPPPISLLYPRPAPPPPADATSPESLAHIAALETELQALPALHAHRTLPDAEEWYETRPHEAIPEPVRVNKLTSGALRGPGKLALFPLARVRKDESAAVIFVHLGRGLCGHDGIIHGGLLATLLDEALGRNAIINLPEKVGVTATLSLKYKAPTRADQFVVMKTELVELKGRKARVSGRVEALDGTLLVEAEALFIQPRYASLLNTTVIRQHMGAAPPPEPVLVADGGIMPK</sequence>
<dbReference type="CDD" id="cd03443">
    <property type="entry name" value="PaaI_thioesterase"/>
    <property type="match status" value="1"/>
</dbReference>
<proteinExistence type="predicted"/>
<accession>A0AAD6SNU0</accession>
<evidence type="ECO:0000259" key="1">
    <source>
        <dbReference type="Pfam" id="PF03061"/>
    </source>
</evidence>
<dbReference type="SUPFAM" id="SSF54637">
    <property type="entry name" value="Thioesterase/thiol ester dehydrase-isomerase"/>
    <property type="match status" value="1"/>
</dbReference>
<dbReference type="InterPro" id="IPR052061">
    <property type="entry name" value="PTE-AB_protein"/>
</dbReference>
<dbReference type="InterPro" id="IPR006683">
    <property type="entry name" value="Thioestr_dom"/>
</dbReference>
<name>A0AAD6SNU0_9AGAR</name>
<gene>
    <name evidence="2" type="ORF">C8F04DRAFT_1236871</name>
</gene>
<feature type="domain" description="Thioesterase" evidence="1">
    <location>
        <begin position="185"/>
        <end position="259"/>
    </location>
</feature>
<dbReference type="InterPro" id="IPR029069">
    <property type="entry name" value="HotDog_dom_sf"/>
</dbReference>
<dbReference type="Proteomes" id="UP001218188">
    <property type="component" value="Unassembled WGS sequence"/>
</dbReference>
<protein>
    <submittedName>
        <fullName evidence="2">HotDog domain-containing protein</fullName>
    </submittedName>
</protein>
<comment type="caution">
    <text evidence="2">The sequence shown here is derived from an EMBL/GenBank/DDBJ whole genome shotgun (WGS) entry which is preliminary data.</text>
</comment>
<dbReference type="PANTHER" id="PTHR47260">
    <property type="entry name" value="UPF0644 PROTEIN PB2B4.06"/>
    <property type="match status" value="1"/>
</dbReference>
<reference evidence="2" key="1">
    <citation type="submission" date="2023-03" db="EMBL/GenBank/DDBJ databases">
        <title>Massive genome expansion in bonnet fungi (Mycena s.s.) driven by repeated elements and novel gene families across ecological guilds.</title>
        <authorList>
            <consortium name="Lawrence Berkeley National Laboratory"/>
            <person name="Harder C.B."/>
            <person name="Miyauchi S."/>
            <person name="Viragh M."/>
            <person name="Kuo A."/>
            <person name="Thoen E."/>
            <person name="Andreopoulos B."/>
            <person name="Lu D."/>
            <person name="Skrede I."/>
            <person name="Drula E."/>
            <person name="Henrissat B."/>
            <person name="Morin E."/>
            <person name="Kohler A."/>
            <person name="Barry K."/>
            <person name="LaButti K."/>
            <person name="Morin E."/>
            <person name="Salamov A."/>
            <person name="Lipzen A."/>
            <person name="Mereny Z."/>
            <person name="Hegedus B."/>
            <person name="Baldrian P."/>
            <person name="Stursova M."/>
            <person name="Weitz H."/>
            <person name="Taylor A."/>
            <person name="Grigoriev I.V."/>
            <person name="Nagy L.G."/>
            <person name="Martin F."/>
            <person name="Kauserud H."/>
        </authorList>
    </citation>
    <scope>NUCLEOTIDE SEQUENCE</scope>
    <source>
        <strain evidence="2">CBHHK200</strain>
    </source>
</reference>